<reference evidence="2" key="1">
    <citation type="submission" date="2021-02" db="EMBL/GenBank/DDBJ databases">
        <authorList>
            <person name="Palmer J.M."/>
        </authorList>
    </citation>
    <scope>NUCLEOTIDE SEQUENCE</scope>
    <source>
        <strain evidence="2">SCRP734</strain>
    </source>
</reference>
<gene>
    <name evidence="2" type="ORF">PHYPSEUDO_011698</name>
</gene>
<comment type="caution">
    <text evidence="2">The sequence shown here is derived from an EMBL/GenBank/DDBJ whole genome shotgun (WGS) entry which is preliminary data.</text>
</comment>
<evidence type="ECO:0000313" key="3">
    <source>
        <dbReference type="Proteomes" id="UP000694044"/>
    </source>
</evidence>
<sequence>MPGKGRQGNNGKLSSGERAGRLQKASYATALAVVARTRTPFERMRELLASREDNSDTHTICTVDASPEPLDVLLKTFRDHYADNAHDVDSLLFSATAWDDDADDAHLPPPGAVVLISSCSNLGLFRETQCQGTIRLAALKWP</sequence>
<feature type="region of interest" description="Disordered" evidence="1">
    <location>
        <begin position="1"/>
        <end position="20"/>
    </location>
</feature>
<name>A0A8T1W9G4_9STRA</name>
<evidence type="ECO:0000313" key="2">
    <source>
        <dbReference type="EMBL" id="KAG7388864.1"/>
    </source>
</evidence>
<accession>A0A8T1W9G4</accession>
<protein>
    <submittedName>
        <fullName evidence="2">Uncharacterized protein</fullName>
    </submittedName>
</protein>
<dbReference type="Proteomes" id="UP000694044">
    <property type="component" value="Unassembled WGS sequence"/>
</dbReference>
<proteinExistence type="predicted"/>
<dbReference type="AlphaFoldDB" id="A0A8T1W9G4"/>
<evidence type="ECO:0000256" key="1">
    <source>
        <dbReference type="SAM" id="MobiDB-lite"/>
    </source>
</evidence>
<dbReference type="EMBL" id="JAGDFM010000053">
    <property type="protein sequence ID" value="KAG7388864.1"/>
    <property type="molecule type" value="Genomic_DNA"/>
</dbReference>
<keyword evidence="3" id="KW-1185">Reference proteome</keyword>
<organism evidence="2 3">
    <name type="scientific">Phytophthora pseudosyringae</name>
    <dbReference type="NCBI Taxonomy" id="221518"/>
    <lineage>
        <taxon>Eukaryota</taxon>
        <taxon>Sar</taxon>
        <taxon>Stramenopiles</taxon>
        <taxon>Oomycota</taxon>
        <taxon>Peronosporomycetes</taxon>
        <taxon>Peronosporales</taxon>
        <taxon>Peronosporaceae</taxon>
        <taxon>Phytophthora</taxon>
    </lineage>
</organism>